<dbReference type="PhylomeDB" id="R7Q4W4"/>
<feature type="domain" description="RCK N-terminal" evidence="16">
    <location>
        <begin position="753"/>
        <end position="865"/>
    </location>
</feature>
<dbReference type="GeneID" id="17321099"/>
<evidence type="ECO:0000256" key="13">
    <source>
        <dbReference type="SAM" id="Phobius"/>
    </source>
</evidence>
<feature type="transmembrane region" description="Helical" evidence="13">
    <location>
        <begin position="102"/>
        <end position="122"/>
    </location>
</feature>
<dbReference type="RefSeq" id="XP_005713385.1">
    <property type="nucleotide sequence ID" value="XM_005713328.1"/>
</dbReference>
<evidence type="ECO:0000256" key="4">
    <source>
        <dbReference type="ARBA" id="ARBA00022692"/>
    </source>
</evidence>
<dbReference type="Pfam" id="PF03493">
    <property type="entry name" value="BK_channel_a"/>
    <property type="match status" value="1"/>
</dbReference>
<keyword evidence="2" id="KW-0813">Transport</keyword>
<dbReference type="InterPro" id="IPR047871">
    <property type="entry name" value="K_chnl_Slo-like"/>
</dbReference>
<dbReference type="Pfam" id="PF07885">
    <property type="entry name" value="Ion_trans_2"/>
    <property type="match status" value="1"/>
</dbReference>
<feature type="transmembrane region" description="Helical" evidence="13">
    <location>
        <begin position="195"/>
        <end position="214"/>
    </location>
</feature>
<evidence type="ECO:0008006" key="19">
    <source>
        <dbReference type="Google" id="ProtNLM"/>
    </source>
</evidence>
<dbReference type="InterPro" id="IPR013099">
    <property type="entry name" value="K_chnl_dom"/>
</dbReference>
<dbReference type="PANTHER" id="PTHR10027:SF10">
    <property type="entry name" value="SLOWPOKE 2, ISOFORM D"/>
    <property type="match status" value="1"/>
</dbReference>
<keyword evidence="3" id="KW-0633">Potassium transport</keyword>
<keyword evidence="6" id="KW-0630">Potassium</keyword>
<feature type="compositionally biased region" description="Acidic residues" evidence="12">
    <location>
        <begin position="1251"/>
        <end position="1269"/>
    </location>
</feature>
<evidence type="ECO:0000256" key="3">
    <source>
        <dbReference type="ARBA" id="ARBA00022538"/>
    </source>
</evidence>
<organism evidence="17 18">
    <name type="scientific">Chondrus crispus</name>
    <name type="common">Carrageen Irish moss</name>
    <name type="synonym">Polymorpha crispa</name>
    <dbReference type="NCBI Taxonomy" id="2769"/>
    <lineage>
        <taxon>Eukaryota</taxon>
        <taxon>Rhodophyta</taxon>
        <taxon>Florideophyceae</taxon>
        <taxon>Rhodymeniophycidae</taxon>
        <taxon>Gigartinales</taxon>
        <taxon>Gigartinaceae</taxon>
        <taxon>Chondrus</taxon>
    </lineage>
</organism>
<feature type="region of interest" description="Disordered" evidence="12">
    <location>
        <begin position="1053"/>
        <end position="1072"/>
    </location>
</feature>
<keyword evidence="4 13" id="KW-0812">Transmembrane</keyword>
<evidence type="ECO:0000313" key="18">
    <source>
        <dbReference type="Proteomes" id="UP000012073"/>
    </source>
</evidence>
<evidence type="ECO:0000259" key="16">
    <source>
        <dbReference type="Pfam" id="PF22614"/>
    </source>
</evidence>
<comment type="subcellular location">
    <subcellularLocation>
        <location evidence="1">Membrane</location>
        <topology evidence="1">Multi-pass membrane protein</topology>
    </subcellularLocation>
</comment>
<feature type="domain" description="RCK N-terminal" evidence="16">
    <location>
        <begin position="304"/>
        <end position="425"/>
    </location>
</feature>
<keyword evidence="8" id="KW-0406">Ion transport</keyword>
<feature type="compositionally biased region" description="Basic and acidic residues" evidence="12">
    <location>
        <begin position="1270"/>
        <end position="1288"/>
    </location>
</feature>
<dbReference type="Proteomes" id="UP000012073">
    <property type="component" value="Unassembled WGS sequence"/>
</dbReference>
<evidence type="ECO:0000256" key="5">
    <source>
        <dbReference type="ARBA" id="ARBA00022826"/>
    </source>
</evidence>
<dbReference type="InterPro" id="IPR003929">
    <property type="entry name" value="K_chnl_BK_asu"/>
</dbReference>
<dbReference type="Pfam" id="PF22614">
    <property type="entry name" value="Slo-like_RCK"/>
    <property type="match status" value="2"/>
</dbReference>
<evidence type="ECO:0000256" key="10">
    <source>
        <dbReference type="ARBA" id="ARBA00023303"/>
    </source>
</evidence>
<name>R7Q4W4_CHOCR</name>
<feature type="transmembrane region" description="Helical" evidence="13">
    <location>
        <begin position="12"/>
        <end position="33"/>
    </location>
</feature>
<dbReference type="EMBL" id="HG001650">
    <property type="protein sequence ID" value="CDF33582.1"/>
    <property type="molecule type" value="Genomic_DNA"/>
</dbReference>
<dbReference type="InterPro" id="IPR003148">
    <property type="entry name" value="RCK_N"/>
</dbReference>
<protein>
    <recommendedName>
        <fullName evidence="19">Potassium channel domain-containing protein</fullName>
    </recommendedName>
</protein>
<feature type="region of interest" description="Disordered" evidence="12">
    <location>
        <begin position="892"/>
        <end position="948"/>
    </location>
</feature>
<dbReference type="PANTHER" id="PTHR10027">
    <property type="entry name" value="CALCIUM-ACTIVATED POTASSIUM CHANNEL ALPHA CHAIN"/>
    <property type="match status" value="1"/>
</dbReference>
<evidence type="ECO:0000313" key="17">
    <source>
        <dbReference type="EMBL" id="CDF33582.1"/>
    </source>
</evidence>
<evidence type="ECO:0000256" key="11">
    <source>
        <dbReference type="ARBA" id="ARBA00034430"/>
    </source>
</evidence>
<dbReference type="KEGG" id="ccp:CHC_T00002306001"/>
<keyword evidence="10" id="KW-0407">Ion channel</keyword>
<feature type="domain" description="Calcium-activated potassium channel BK alpha subunit" evidence="14">
    <location>
        <begin position="522"/>
        <end position="608"/>
    </location>
</feature>
<dbReference type="SUPFAM" id="SSF81324">
    <property type="entry name" value="Voltage-gated potassium channels"/>
    <property type="match status" value="1"/>
</dbReference>
<evidence type="ECO:0000259" key="14">
    <source>
        <dbReference type="Pfam" id="PF03493"/>
    </source>
</evidence>
<evidence type="ECO:0000256" key="12">
    <source>
        <dbReference type="SAM" id="MobiDB-lite"/>
    </source>
</evidence>
<keyword evidence="9 13" id="KW-0472">Membrane</keyword>
<proteinExistence type="predicted"/>
<evidence type="ECO:0000256" key="7">
    <source>
        <dbReference type="ARBA" id="ARBA00022989"/>
    </source>
</evidence>
<feature type="transmembrane region" description="Helical" evidence="13">
    <location>
        <begin position="234"/>
        <end position="252"/>
    </location>
</feature>
<feature type="region of interest" description="Disordered" evidence="12">
    <location>
        <begin position="1240"/>
        <end position="1310"/>
    </location>
</feature>
<evidence type="ECO:0000256" key="6">
    <source>
        <dbReference type="ARBA" id="ARBA00022958"/>
    </source>
</evidence>
<feature type="domain" description="Potassium channel" evidence="15">
    <location>
        <begin position="232"/>
        <end position="286"/>
    </location>
</feature>
<keyword evidence="5" id="KW-0631">Potassium channel</keyword>
<dbReference type="Gene3D" id="3.40.50.720">
    <property type="entry name" value="NAD(P)-binding Rossmann-like Domain"/>
    <property type="match status" value="2"/>
</dbReference>
<feature type="transmembrane region" description="Helical" evidence="13">
    <location>
        <begin position="74"/>
        <end position="96"/>
    </location>
</feature>
<keyword evidence="18" id="KW-1185">Reference proteome</keyword>
<keyword evidence="7 13" id="KW-1133">Transmembrane helix</keyword>
<dbReference type="Gramene" id="CDF33582">
    <property type="protein sequence ID" value="CDF33582"/>
    <property type="gene ID" value="CHC_T00002306001"/>
</dbReference>
<dbReference type="Gene3D" id="1.10.287.70">
    <property type="match status" value="1"/>
</dbReference>
<accession>R7Q4W4</accession>
<dbReference type="GO" id="GO:0005267">
    <property type="term" value="F:potassium channel activity"/>
    <property type="evidence" value="ECO:0007669"/>
    <property type="project" value="UniProtKB-KW"/>
</dbReference>
<evidence type="ECO:0000256" key="1">
    <source>
        <dbReference type="ARBA" id="ARBA00004141"/>
    </source>
</evidence>
<sequence>MNDPKNDELWGFIAKALWTGPITYLVVVGLAFLRDVSRKSIVTGNTLALTLTKSRFSPYAWNEYYIRIYRDTQIFYLVEVFRLIINLAVCVVYIIGTYTRNVFGYITIINRIGASFFMLDIVSEMFSAESAISSASSLNTFFDAFSLPSLLMASGPNQFLNFSFLRAVQAYGAFSRLEKRLLVQVMSSKRLFAKLGMQCITLFYTLASAIQLLEVPGDLLSVNFRDTWLQFGDWNFFNSVYFVVVTLSTVGYGDLSPSTVQGRLFTLMIIVIGIVIFTSVIGEIVEQSTRGRGSGWFVKNPNARHVIVCGNPTLSSLVLFVSEFYSDTRESNMTAKIVVLVENPTWSDTDWFQHIAKNSFLQARLTFLQGCLRNSIDTQRAKLPSADAVFFLTSPSTGEDPSLQDIRTVMNILAVRNARTDIPIYAQTLLEGSNLQTNVALNTATTFSKGTYFRDSKSMRPSASYQGLFHAVLQAEVHDFAKARLKRDSKEVEDAIEHHKKVLQGVGVLSCEGKHVDLERSSLICLQEIQMALIAGNIRVNGLATLLSNMYLDIPAEKPCPNDPSWLWEYQMGSSCALQYAIIPEQLHGVALKKIAIELFHTGLVLVGTTDIGHKLLHPILDTDTFMRKGDIGIFLTYLQQDHVAAALHVVASRYKLGRLRQSVLPSISSTDDLKHTSSGLDPMTKRLSGISNTSMKIEDALSTPNLTQSLATVKATRHREEDQEDIVGGDLLDSQRRRSYEKCTDGYIPDALSGHVIVAIEGDAALENLALFLKKLWERSNRRSMRNARRSRVVVIHPSITDKYRKLFTRHERESLFFVEGSPSSADPWAKARLKTAKSVATMADYTRPWSISDARTIFTLLTLDVNTEHDHDLFICSELVDEKSLEFLREPSHPRRRGASLGETSRQTSANASRSQFSASPAHSSVASPEISSRLGEQQDAVQSMPAAVLEAKVEKLPGADLPGELPPKAASGTELHINVPSPPDEDSTTNSRGAANPVHAVLTSAKDLKKSAVAAVVGKGHGSVKSGGSQHSKQLRRMSFRLPEPENLVPENGAAAVDPSNKPGAARARRGSLFSRSRYASGELLIHSSAITLLVREYVEPGFIHFFSDMLGTVQPTPGLKIRLVQIPKTLFRMDRGAVFRNRQLFLPYISVFRSLIRHGATPLGIYRSGDAPVRVPGRQRHRRGMALLEELTLYWKGLAKAGTASVTKGRLSLFQHLLGIVEAVSPQHMREAQGRHEINGGQQDSSTSDEYDSDWGTSGEDDEKENMEGRLKGLPVDKHQKNLEDNTAPGPVGDTGPNHATSPALPQKGDLFEKHMEAGKGEYEVPGGCKYKESPPAQNFLPYVFTMPEPCTLCAETDGIYILCHPSLELSDRWTEAIANEGEDESQDQ</sequence>
<dbReference type="OrthoDB" id="4962at2759"/>
<feature type="compositionally biased region" description="Polar residues" evidence="12">
    <location>
        <begin position="904"/>
        <end position="919"/>
    </location>
</feature>
<feature type="compositionally biased region" description="Low complexity" evidence="12">
    <location>
        <begin position="920"/>
        <end position="931"/>
    </location>
</feature>
<reference evidence="18" key="1">
    <citation type="journal article" date="2013" name="Proc. Natl. Acad. Sci. U.S.A.">
        <title>Genome structure and metabolic features in the red seaweed Chondrus crispus shed light on evolution of the Archaeplastida.</title>
        <authorList>
            <person name="Collen J."/>
            <person name="Porcel B."/>
            <person name="Carre W."/>
            <person name="Ball S.G."/>
            <person name="Chaparro C."/>
            <person name="Tonon T."/>
            <person name="Barbeyron T."/>
            <person name="Michel G."/>
            <person name="Noel B."/>
            <person name="Valentin K."/>
            <person name="Elias M."/>
            <person name="Artiguenave F."/>
            <person name="Arun A."/>
            <person name="Aury J.M."/>
            <person name="Barbosa-Neto J.F."/>
            <person name="Bothwell J.H."/>
            <person name="Bouget F.Y."/>
            <person name="Brillet L."/>
            <person name="Cabello-Hurtado F."/>
            <person name="Capella-Gutierrez S."/>
            <person name="Charrier B."/>
            <person name="Cladiere L."/>
            <person name="Cock J.M."/>
            <person name="Coelho S.M."/>
            <person name="Colleoni C."/>
            <person name="Czjzek M."/>
            <person name="Da Silva C."/>
            <person name="Delage L."/>
            <person name="Denoeud F."/>
            <person name="Deschamps P."/>
            <person name="Dittami S.M."/>
            <person name="Gabaldon T."/>
            <person name="Gachon C.M."/>
            <person name="Groisillier A."/>
            <person name="Herve C."/>
            <person name="Jabbari K."/>
            <person name="Katinka M."/>
            <person name="Kloareg B."/>
            <person name="Kowalczyk N."/>
            <person name="Labadie K."/>
            <person name="Leblanc C."/>
            <person name="Lopez P.J."/>
            <person name="McLachlan D.H."/>
            <person name="Meslet-Cladiere L."/>
            <person name="Moustafa A."/>
            <person name="Nehr Z."/>
            <person name="Nyvall Collen P."/>
            <person name="Panaud O."/>
            <person name="Partensky F."/>
            <person name="Poulain J."/>
            <person name="Rensing S.A."/>
            <person name="Rousvoal S."/>
            <person name="Samson G."/>
            <person name="Symeonidi A."/>
            <person name="Weissenbach J."/>
            <person name="Zambounis A."/>
            <person name="Wincker P."/>
            <person name="Boyen C."/>
        </authorList>
    </citation>
    <scope>NUCLEOTIDE SEQUENCE [LARGE SCALE GENOMIC DNA]</scope>
    <source>
        <strain evidence="18">cv. Stackhouse</strain>
    </source>
</reference>
<dbReference type="GO" id="GO:0016020">
    <property type="term" value="C:membrane"/>
    <property type="evidence" value="ECO:0007669"/>
    <property type="project" value="UniProtKB-SubCell"/>
</dbReference>
<evidence type="ECO:0000256" key="9">
    <source>
        <dbReference type="ARBA" id="ARBA00023136"/>
    </source>
</evidence>
<comment type="catalytic activity">
    <reaction evidence="11">
        <text>K(+)(in) = K(+)(out)</text>
        <dbReference type="Rhea" id="RHEA:29463"/>
        <dbReference type="ChEBI" id="CHEBI:29103"/>
    </reaction>
</comment>
<feature type="region of interest" description="Disordered" evidence="12">
    <location>
        <begin position="961"/>
        <end position="997"/>
    </location>
</feature>
<evidence type="ECO:0000256" key="8">
    <source>
        <dbReference type="ARBA" id="ARBA00023065"/>
    </source>
</evidence>
<feature type="transmembrane region" description="Helical" evidence="13">
    <location>
        <begin position="264"/>
        <end position="282"/>
    </location>
</feature>
<evidence type="ECO:0000259" key="15">
    <source>
        <dbReference type="Pfam" id="PF07885"/>
    </source>
</evidence>
<evidence type="ECO:0000256" key="2">
    <source>
        <dbReference type="ARBA" id="ARBA00022448"/>
    </source>
</evidence>
<gene>
    <name evidence="17" type="ORF">CHC_T00002306001</name>
</gene>